<dbReference type="EMBL" id="DACSEI010000028">
    <property type="protein sequence ID" value="HAT1597155.1"/>
    <property type="molecule type" value="Genomic_DNA"/>
</dbReference>
<organism evidence="3 4">
    <name type="scientific">Legionella pneumophila</name>
    <dbReference type="NCBI Taxonomy" id="446"/>
    <lineage>
        <taxon>Bacteria</taxon>
        <taxon>Pseudomonadati</taxon>
        <taxon>Pseudomonadota</taxon>
        <taxon>Gammaproteobacteria</taxon>
        <taxon>Legionellales</taxon>
        <taxon>Legionellaceae</taxon>
        <taxon>Legionella</taxon>
    </lineage>
</organism>
<dbReference type="InterPro" id="IPR002110">
    <property type="entry name" value="Ankyrin_rpt"/>
</dbReference>
<dbReference type="AlphaFoldDB" id="A0AAN5KSP0"/>
<accession>A0AAN5KSP0</accession>
<dbReference type="PROSITE" id="PS50297">
    <property type="entry name" value="ANK_REP_REGION"/>
    <property type="match status" value="1"/>
</dbReference>
<feature type="compositionally biased region" description="Polar residues" evidence="2">
    <location>
        <begin position="589"/>
        <end position="604"/>
    </location>
</feature>
<gene>
    <name evidence="3" type="ORF">I8Y58_002394</name>
</gene>
<reference evidence="3" key="2">
    <citation type="submission" date="2020-11" db="EMBL/GenBank/DDBJ databases">
        <authorList>
            <consortium name="NCBI Pathogen Detection Project"/>
        </authorList>
    </citation>
    <scope>NUCLEOTIDE SEQUENCE</scope>
    <source>
        <strain evidence="3">D3612</strain>
    </source>
</reference>
<dbReference type="SUPFAM" id="SSF48403">
    <property type="entry name" value="Ankyrin repeat"/>
    <property type="match status" value="1"/>
</dbReference>
<dbReference type="Proteomes" id="UP000861567">
    <property type="component" value="Unassembled WGS sequence"/>
</dbReference>
<evidence type="ECO:0000256" key="2">
    <source>
        <dbReference type="SAM" id="MobiDB-lite"/>
    </source>
</evidence>
<evidence type="ECO:0000256" key="1">
    <source>
        <dbReference type="PROSITE-ProRule" id="PRU00023"/>
    </source>
</evidence>
<evidence type="ECO:0000313" key="3">
    <source>
        <dbReference type="EMBL" id="HAT1597155.1"/>
    </source>
</evidence>
<proteinExistence type="predicted"/>
<name>A0AAN5KSP0_LEGPN</name>
<evidence type="ECO:0000313" key="4">
    <source>
        <dbReference type="Proteomes" id="UP000861567"/>
    </source>
</evidence>
<dbReference type="Gene3D" id="1.25.40.20">
    <property type="entry name" value="Ankyrin repeat-containing domain"/>
    <property type="match status" value="1"/>
</dbReference>
<comment type="caution">
    <text evidence="3">The sequence shown here is derived from an EMBL/GenBank/DDBJ whole genome shotgun (WGS) entry which is preliminary data.</text>
</comment>
<evidence type="ECO:0008006" key="5">
    <source>
        <dbReference type="Google" id="ProtNLM"/>
    </source>
</evidence>
<sequence length="645" mass="72827">MENEQLPVIHYLWVGLPTKMNPSSGIAGHDVAGPIKMAKALQSQAQGKPINPIKFWCLEQHQDFYKKLFNDAGVTIEVCGIEEIIRQESQAELHEQALFMQKFLNDKLPSGKNSDIRERVMFKDVFSLFLLVCQPGYFFDTNIFPVTDREVVLPLIADPFTAKSGIEKNSNDFYLMYSPQRNDSQISQIFDKWTENPCFANLSCFTGSNILPIEIKTVIEKLGVKKISYKSYWWGKLPGLFFWLERNNRPLFEEYLPYGDINQQLACSFSRKPLVPCSVCYAEEAEPEKLLAMPFTTNEAYVATKADQIFYVNKKTKECVLVYDHFSSLFDYFPDNFDKENIRVASEYELNQLIANFDQFPHPSYVVNTADGTLLHHAVLSNNIEQVRMLLELGAKFDLKASYQIKPEGTVLTFTPLELANYLKHEGIATLLQSHRVSSLYVYSEISSEPQIMPEITIQTSNEVMQSSSNGEHSFTPQQSTIIIEAMQKALTSVGTSCFVSGRDDKEKLLVQFKSAFENATSGQERHEALQNFITMASTPRQGLLNFFPAAYGKTRSATAFYEHIATSEEAHLVNVLKSIAKENAPRMVSQSGVSTERSSSLPADQSRGIMQHFKRAVQAERGGELQANNDSADSLNLCDRGSTI</sequence>
<feature type="region of interest" description="Disordered" evidence="2">
    <location>
        <begin position="587"/>
        <end position="608"/>
    </location>
</feature>
<feature type="repeat" description="ANK" evidence="1">
    <location>
        <begin position="370"/>
        <end position="402"/>
    </location>
</feature>
<feature type="region of interest" description="Disordered" evidence="2">
    <location>
        <begin position="621"/>
        <end position="645"/>
    </location>
</feature>
<dbReference type="InterPro" id="IPR036770">
    <property type="entry name" value="Ankyrin_rpt-contain_sf"/>
</dbReference>
<dbReference type="PROSITE" id="PS50088">
    <property type="entry name" value="ANK_REPEAT"/>
    <property type="match status" value="1"/>
</dbReference>
<protein>
    <recommendedName>
        <fullName evidence="5">Ankyrin repeat domain-containing protein</fullName>
    </recommendedName>
</protein>
<reference evidence="3" key="1">
    <citation type="journal article" date="2018" name="Genome Biol.">
        <title>SKESA: strategic k-mer extension for scrupulous assemblies.</title>
        <authorList>
            <person name="Souvorov A."/>
            <person name="Agarwala R."/>
            <person name="Lipman D.J."/>
        </authorList>
    </citation>
    <scope>NUCLEOTIDE SEQUENCE</scope>
    <source>
        <strain evidence="3">D3612</strain>
    </source>
</reference>
<keyword evidence="1" id="KW-0040">ANK repeat</keyword>